<reference evidence="1" key="1">
    <citation type="submission" date="2022-01" db="EMBL/GenBank/DDBJ databases">
        <authorList>
            <person name="King R."/>
        </authorList>
    </citation>
    <scope>NUCLEOTIDE SEQUENCE</scope>
</reference>
<dbReference type="InterPro" id="IPR052958">
    <property type="entry name" value="IFN-induced_PKR_regulator"/>
</dbReference>
<sequence>MKKFVKINFKRSSQTRWSAKHVAVKALLNDFPDVVESLEELKKTSNASEAKYEASSLLNAINNYKLILNLMIWANILDEINRMNIEIQKQDIILARSVSLMDGLMKTLQKMIENLMEYWIEEAKEVAGKIGVEPILPNK</sequence>
<dbReference type="EMBL" id="OV651822">
    <property type="protein sequence ID" value="CAH1100181.1"/>
    <property type="molecule type" value="Genomic_DNA"/>
</dbReference>
<dbReference type="OrthoDB" id="6617269at2759"/>
<keyword evidence="2" id="KW-1185">Reference proteome</keyword>
<evidence type="ECO:0000313" key="1">
    <source>
        <dbReference type="EMBL" id="CAH1100181.1"/>
    </source>
</evidence>
<gene>
    <name evidence="1" type="ORF">PSYICH_LOCUS1940</name>
</gene>
<name>A0A9P0CLC1_9CUCU</name>
<evidence type="ECO:0000313" key="2">
    <source>
        <dbReference type="Proteomes" id="UP001153636"/>
    </source>
</evidence>
<dbReference type="AlphaFoldDB" id="A0A9P0CLC1"/>
<accession>A0A9P0CLC1</accession>
<proteinExistence type="predicted"/>
<dbReference type="SUPFAM" id="SSF101447">
    <property type="entry name" value="Formin homology 2 domain (FH2 domain)"/>
    <property type="match status" value="1"/>
</dbReference>
<dbReference type="Proteomes" id="UP001153636">
    <property type="component" value="Chromosome 10"/>
</dbReference>
<dbReference type="PANTHER" id="PTHR46289:SF17">
    <property type="entry name" value="HAT C-TERMINAL DIMERISATION DOMAIN-CONTAINING PROTEIN"/>
    <property type="match status" value="1"/>
</dbReference>
<organism evidence="1 2">
    <name type="scientific">Psylliodes chrysocephalus</name>
    <dbReference type="NCBI Taxonomy" id="3402493"/>
    <lineage>
        <taxon>Eukaryota</taxon>
        <taxon>Metazoa</taxon>
        <taxon>Ecdysozoa</taxon>
        <taxon>Arthropoda</taxon>
        <taxon>Hexapoda</taxon>
        <taxon>Insecta</taxon>
        <taxon>Pterygota</taxon>
        <taxon>Neoptera</taxon>
        <taxon>Endopterygota</taxon>
        <taxon>Coleoptera</taxon>
        <taxon>Polyphaga</taxon>
        <taxon>Cucujiformia</taxon>
        <taxon>Chrysomeloidea</taxon>
        <taxon>Chrysomelidae</taxon>
        <taxon>Galerucinae</taxon>
        <taxon>Alticini</taxon>
        <taxon>Psylliodes</taxon>
    </lineage>
</organism>
<protein>
    <submittedName>
        <fullName evidence="1">Uncharacterized protein</fullName>
    </submittedName>
</protein>
<dbReference type="PANTHER" id="PTHR46289">
    <property type="entry name" value="52 KDA REPRESSOR OF THE INHIBITOR OF THE PROTEIN KINASE-LIKE PROTEIN-RELATED"/>
    <property type="match status" value="1"/>
</dbReference>